<dbReference type="Proteomes" id="UP000615446">
    <property type="component" value="Unassembled WGS sequence"/>
</dbReference>
<gene>
    <name evidence="1" type="ORF">RCL2_000842200</name>
</gene>
<protein>
    <submittedName>
        <fullName evidence="1">Uncharacterized protein</fullName>
    </submittedName>
</protein>
<name>A0A8H3L8P4_9GLOM</name>
<dbReference type="EMBL" id="BLAL01000053">
    <property type="protein sequence ID" value="GES81165.1"/>
    <property type="molecule type" value="Genomic_DNA"/>
</dbReference>
<organism evidence="1 2">
    <name type="scientific">Rhizophagus clarus</name>
    <dbReference type="NCBI Taxonomy" id="94130"/>
    <lineage>
        <taxon>Eukaryota</taxon>
        <taxon>Fungi</taxon>
        <taxon>Fungi incertae sedis</taxon>
        <taxon>Mucoromycota</taxon>
        <taxon>Glomeromycotina</taxon>
        <taxon>Glomeromycetes</taxon>
        <taxon>Glomerales</taxon>
        <taxon>Glomeraceae</taxon>
        <taxon>Rhizophagus</taxon>
    </lineage>
</organism>
<proteinExistence type="predicted"/>
<sequence>MFAQRNIFRYAQRSMHGGPPANNNSNALNVPKNITDPIILTATTLTMSSGYIGIIKKLDDLRDGIGQIKDEIGLIKGYIFAKSGTLQ</sequence>
<dbReference type="OrthoDB" id="2372742at2759"/>
<comment type="caution">
    <text evidence="1">The sequence shown here is derived from an EMBL/GenBank/DDBJ whole genome shotgun (WGS) entry which is preliminary data.</text>
</comment>
<dbReference type="AlphaFoldDB" id="A0A8H3L8P4"/>
<evidence type="ECO:0000313" key="2">
    <source>
        <dbReference type="Proteomes" id="UP000615446"/>
    </source>
</evidence>
<accession>A0A8H3L8P4</accession>
<reference evidence="1" key="1">
    <citation type="submission" date="2019-10" db="EMBL/GenBank/DDBJ databases">
        <title>Conservation and host-specific expression of non-tandemly repeated heterogenous ribosome RNA gene in arbuscular mycorrhizal fungi.</title>
        <authorList>
            <person name="Maeda T."/>
            <person name="Kobayashi Y."/>
            <person name="Nakagawa T."/>
            <person name="Ezawa T."/>
            <person name="Yamaguchi K."/>
            <person name="Bino T."/>
            <person name="Nishimoto Y."/>
            <person name="Shigenobu S."/>
            <person name="Kawaguchi M."/>
        </authorList>
    </citation>
    <scope>NUCLEOTIDE SEQUENCE</scope>
    <source>
        <strain evidence="1">HR1</strain>
    </source>
</reference>
<evidence type="ECO:0000313" key="1">
    <source>
        <dbReference type="EMBL" id="GES81165.1"/>
    </source>
</evidence>